<dbReference type="SUPFAM" id="SSF53335">
    <property type="entry name" value="S-adenosyl-L-methionine-dependent methyltransferases"/>
    <property type="match status" value="1"/>
</dbReference>
<dbReference type="PANTHER" id="PTHR12753:SF0">
    <property type="entry name" value="ALPHA N-TERMINAL PROTEIN METHYLTRANSFERASE 1"/>
    <property type="match status" value="1"/>
</dbReference>
<feature type="binding site" evidence="12">
    <location>
        <position position="87"/>
    </location>
    <ligand>
        <name>S-adenosyl-L-methionine</name>
        <dbReference type="ChEBI" id="CHEBI:59789"/>
    </ligand>
</feature>
<organism evidence="13 14">
    <name type="scientific">Lophiotrema nucula</name>
    <dbReference type="NCBI Taxonomy" id="690887"/>
    <lineage>
        <taxon>Eukaryota</taxon>
        <taxon>Fungi</taxon>
        <taxon>Dikarya</taxon>
        <taxon>Ascomycota</taxon>
        <taxon>Pezizomycotina</taxon>
        <taxon>Dothideomycetes</taxon>
        <taxon>Pleosporomycetidae</taxon>
        <taxon>Pleosporales</taxon>
        <taxon>Lophiotremataceae</taxon>
        <taxon>Lophiotrema</taxon>
    </lineage>
</organism>
<dbReference type="GO" id="GO:0032259">
    <property type="term" value="P:methylation"/>
    <property type="evidence" value="ECO:0007669"/>
    <property type="project" value="UniProtKB-KW"/>
</dbReference>
<dbReference type="FunFam" id="3.40.50.150:FF:000025">
    <property type="entry name" value="N-terminal Xaa-Pro-Lys N-methyltransferase 1"/>
    <property type="match status" value="1"/>
</dbReference>
<evidence type="ECO:0000256" key="12">
    <source>
        <dbReference type="PIRSR" id="PIRSR016958-1"/>
    </source>
</evidence>
<dbReference type="GO" id="GO:0005737">
    <property type="term" value="C:cytoplasm"/>
    <property type="evidence" value="ECO:0007669"/>
    <property type="project" value="TreeGrafter"/>
</dbReference>
<evidence type="ECO:0000256" key="10">
    <source>
        <dbReference type="ARBA" id="ARBA00048167"/>
    </source>
</evidence>
<comment type="catalytic activity">
    <reaction evidence="8">
        <text>N-terminal L-seryl-L-prolyl-L-lysyl-[protein] + 3 S-adenosyl-L-methionine = N-terminal N,N,N-trimethyl-L-seryl-L-prolyl-L-lysyl-[protein] + 3 S-adenosyl-L-homocysteine + 3 H(+)</text>
        <dbReference type="Rhea" id="RHEA:54724"/>
        <dbReference type="Rhea" id="RHEA-COMP:13789"/>
        <dbReference type="Rhea" id="RHEA-COMP:13973"/>
        <dbReference type="ChEBI" id="CHEBI:15378"/>
        <dbReference type="ChEBI" id="CHEBI:57856"/>
        <dbReference type="ChEBI" id="CHEBI:59789"/>
        <dbReference type="ChEBI" id="CHEBI:138061"/>
        <dbReference type="ChEBI" id="CHEBI:138317"/>
        <dbReference type="EC" id="2.1.1.244"/>
    </reaction>
</comment>
<dbReference type="AlphaFoldDB" id="A0A6A5YPM9"/>
<evidence type="ECO:0000256" key="11">
    <source>
        <dbReference type="ARBA" id="ARBA00082558"/>
    </source>
</evidence>
<feature type="binding site" evidence="12">
    <location>
        <position position="82"/>
    </location>
    <ligand>
        <name>S-adenosyl-L-methionine</name>
        <dbReference type="ChEBI" id="CHEBI:59789"/>
    </ligand>
</feature>
<evidence type="ECO:0000256" key="7">
    <source>
        <dbReference type="ARBA" id="ARBA00043129"/>
    </source>
</evidence>
<dbReference type="InterPro" id="IPR008576">
    <property type="entry name" value="MeTrfase_NTM1"/>
</dbReference>
<reference evidence="13" key="1">
    <citation type="journal article" date="2020" name="Stud. Mycol.">
        <title>101 Dothideomycetes genomes: a test case for predicting lifestyles and emergence of pathogens.</title>
        <authorList>
            <person name="Haridas S."/>
            <person name="Albert R."/>
            <person name="Binder M."/>
            <person name="Bloem J."/>
            <person name="Labutti K."/>
            <person name="Salamov A."/>
            <person name="Andreopoulos B."/>
            <person name="Baker S."/>
            <person name="Barry K."/>
            <person name="Bills G."/>
            <person name="Bluhm B."/>
            <person name="Cannon C."/>
            <person name="Castanera R."/>
            <person name="Culley D."/>
            <person name="Daum C."/>
            <person name="Ezra D."/>
            <person name="Gonzalez J."/>
            <person name="Henrissat B."/>
            <person name="Kuo A."/>
            <person name="Liang C."/>
            <person name="Lipzen A."/>
            <person name="Lutzoni F."/>
            <person name="Magnuson J."/>
            <person name="Mondo S."/>
            <person name="Nolan M."/>
            <person name="Ohm R."/>
            <person name="Pangilinan J."/>
            <person name="Park H.-J."/>
            <person name="Ramirez L."/>
            <person name="Alfaro M."/>
            <person name="Sun H."/>
            <person name="Tritt A."/>
            <person name="Yoshinaga Y."/>
            <person name="Zwiers L.-H."/>
            <person name="Turgeon B."/>
            <person name="Goodwin S."/>
            <person name="Spatafora J."/>
            <person name="Crous P."/>
            <person name="Grigoriev I."/>
        </authorList>
    </citation>
    <scope>NUCLEOTIDE SEQUENCE</scope>
    <source>
        <strain evidence="13">CBS 627.86</strain>
    </source>
</reference>
<evidence type="ECO:0000256" key="5">
    <source>
        <dbReference type="ARBA" id="ARBA00039112"/>
    </source>
</evidence>
<keyword evidence="3 13" id="KW-0808">Transferase</keyword>
<dbReference type="Proteomes" id="UP000799770">
    <property type="component" value="Unassembled WGS sequence"/>
</dbReference>
<evidence type="ECO:0000256" key="2">
    <source>
        <dbReference type="ARBA" id="ARBA00022603"/>
    </source>
</evidence>
<proteinExistence type="inferred from homology"/>
<accession>A0A6A5YPM9</accession>
<comment type="similarity">
    <text evidence="1">Belongs to the methyltransferase superfamily. NTM1 family.</text>
</comment>
<dbReference type="Pfam" id="PF05891">
    <property type="entry name" value="Methyltransf_PK"/>
    <property type="match status" value="1"/>
</dbReference>
<comment type="catalytic activity">
    <reaction evidence="10">
        <text>N-terminal L-alanyl-L-prolyl-L-lysyl-[protein] + 3 S-adenosyl-L-methionine = N-terminal N,N,N-trimethyl-L-alanyl-L-prolyl-L-lysyl-[protein] + 3 S-adenosyl-L-homocysteine + 3 H(+)</text>
        <dbReference type="Rhea" id="RHEA:54712"/>
        <dbReference type="Rhea" id="RHEA-COMP:13785"/>
        <dbReference type="Rhea" id="RHEA-COMP:13971"/>
        <dbReference type="ChEBI" id="CHEBI:15378"/>
        <dbReference type="ChEBI" id="CHEBI:57856"/>
        <dbReference type="ChEBI" id="CHEBI:59789"/>
        <dbReference type="ChEBI" id="CHEBI:138057"/>
        <dbReference type="ChEBI" id="CHEBI:138315"/>
        <dbReference type="EC" id="2.1.1.244"/>
    </reaction>
</comment>
<protein>
    <recommendedName>
        <fullName evidence="6">Alpha N-terminal protein methyltransferase 1</fullName>
        <ecNumber evidence="5">2.1.1.244</ecNumber>
    </recommendedName>
    <alternativeName>
        <fullName evidence="11">Translation associated element 1</fullName>
    </alternativeName>
    <alternativeName>
        <fullName evidence="7">X-Pro-Lys N-terminal protein methyltransferase 1</fullName>
    </alternativeName>
</protein>
<evidence type="ECO:0000256" key="4">
    <source>
        <dbReference type="ARBA" id="ARBA00022691"/>
    </source>
</evidence>
<evidence type="ECO:0000256" key="8">
    <source>
        <dbReference type="ARBA" id="ARBA00047306"/>
    </source>
</evidence>
<dbReference type="Gene3D" id="3.40.50.150">
    <property type="entry name" value="Vaccinia Virus protein VP39"/>
    <property type="match status" value="1"/>
</dbReference>
<evidence type="ECO:0000313" key="14">
    <source>
        <dbReference type="Proteomes" id="UP000799770"/>
    </source>
</evidence>
<keyword evidence="2 13" id="KW-0489">Methyltransferase</keyword>
<feature type="binding site" evidence="12">
    <location>
        <position position="149"/>
    </location>
    <ligand>
        <name>S-adenosyl-L-methionine</name>
        <dbReference type="ChEBI" id="CHEBI:59789"/>
    </ligand>
</feature>
<dbReference type="GO" id="GO:0071885">
    <property type="term" value="F:N-terminal protein N-methyltransferase activity"/>
    <property type="evidence" value="ECO:0007669"/>
    <property type="project" value="UniProtKB-EC"/>
</dbReference>
<evidence type="ECO:0000256" key="3">
    <source>
        <dbReference type="ARBA" id="ARBA00022679"/>
    </source>
</evidence>
<evidence type="ECO:0000313" key="13">
    <source>
        <dbReference type="EMBL" id="KAF2109189.1"/>
    </source>
</evidence>
<evidence type="ECO:0000256" key="9">
    <source>
        <dbReference type="ARBA" id="ARBA00047885"/>
    </source>
</evidence>
<dbReference type="InterPro" id="IPR029063">
    <property type="entry name" value="SAM-dependent_MTases_sf"/>
</dbReference>
<evidence type="ECO:0000256" key="6">
    <source>
        <dbReference type="ARBA" id="ARBA00039449"/>
    </source>
</evidence>
<dbReference type="PIRSF" id="PIRSF016958">
    <property type="entry name" value="DUF858_MeTrfase_lik"/>
    <property type="match status" value="1"/>
</dbReference>
<evidence type="ECO:0000256" key="1">
    <source>
        <dbReference type="ARBA" id="ARBA00009059"/>
    </source>
</evidence>
<keyword evidence="14" id="KW-1185">Reference proteome</keyword>
<keyword evidence="4 12" id="KW-0949">S-adenosyl-L-methionine</keyword>
<name>A0A6A5YPM9_9PLEO</name>
<dbReference type="PANTHER" id="PTHR12753">
    <property type="entry name" value="AD-003 - RELATED"/>
    <property type="match status" value="1"/>
</dbReference>
<sequence length="244" mass="27094">MTFDPPLHTPPADAAIDQQASIAYWESVSADNNGMLGGYPQTSRIDLVGSSNFLMKLRRSKQPASTLSKQSLEPLERVADCGAGIGRITKGLLISVAKKVDVVEPVKKFTDELFAGLEGEDKGRVGEVVNLGLQDWTLEAGAYDLLWNQWCLGHLTDAQLVAYLSRCKDGLAKSRASWIVVKENMSSDIWKKDIYDEEDSHVTRSDDKFRALFMEAGLKIVATELQKGFPKELYPVRVYALRPE</sequence>
<dbReference type="EC" id="2.1.1.244" evidence="5"/>
<dbReference type="OrthoDB" id="1298661at2759"/>
<dbReference type="EMBL" id="ML977343">
    <property type="protein sequence ID" value="KAF2109189.1"/>
    <property type="molecule type" value="Genomic_DNA"/>
</dbReference>
<comment type="catalytic activity">
    <reaction evidence="9">
        <text>N-terminal L-prolyl-L-prolyl-L-lysyl-[protein] + 2 S-adenosyl-L-methionine = N-terminal N,N-dimethyl-L-prolyl-L-prolyl-L-lysyl-[protein] + 2 S-adenosyl-L-homocysteine + 2 H(+)</text>
        <dbReference type="Rhea" id="RHEA:54736"/>
        <dbReference type="Rhea" id="RHEA-COMP:13787"/>
        <dbReference type="Rhea" id="RHEA-COMP:13974"/>
        <dbReference type="ChEBI" id="CHEBI:15378"/>
        <dbReference type="ChEBI" id="CHEBI:57856"/>
        <dbReference type="ChEBI" id="CHEBI:59789"/>
        <dbReference type="ChEBI" id="CHEBI:138059"/>
        <dbReference type="ChEBI" id="CHEBI:138318"/>
        <dbReference type="EC" id="2.1.1.244"/>
    </reaction>
</comment>
<feature type="binding site" evidence="12">
    <location>
        <begin position="133"/>
        <end position="134"/>
    </location>
    <ligand>
        <name>S-adenosyl-L-methionine</name>
        <dbReference type="ChEBI" id="CHEBI:59789"/>
    </ligand>
</feature>
<gene>
    <name evidence="13" type="ORF">BDV96DRAFT_503146</name>
</gene>